<comment type="catalytic activity">
    <reaction evidence="6">
        <text>(6S)-NADPHX + ADP = AMP + phosphate + NADPH + H(+)</text>
        <dbReference type="Rhea" id="RHEA:32235"/>
        <dbReference type="ChEBI" id="CHEBI:15378"/>
        <dbReference type="ChEBI" id="CHEBI:43474"/>
        <dbReference type="ChEBI" id="CHEBI:57783"/>
        <dbReference type="ChEBI" id="CHEBI:64076"/>
        <dbReference type="ChEBI" id="CHEBI:456215"/>
        <dbReference type="ChEBI" id="CHEBI:456216"/>
        <dbReference type="EC" id="4.2.1.136"/>
    </reaction>
</comment>
<evidence type="ECO:0000256" key="4">
    <source>
        <dbReference type="ARBA" id="ARBA00023027"/>
    </source>
</evidence>
<dbReference type="EC" id="4.2.1.136" evidence="6"/>
<dbReference type="Gene3D" id="3.40.1190.20">
    <property type="match status" value="1"/>
</dbReference>
<sequence>MKMLTFNELAHRLPPRKAISHKGDYGRLLLIGGNRNMGGAIMLAAQAAVCSGAGLTTVATDEVNHTALHCRLPEAMVLNWENNDLLISKIKGADVILIGCGLGLETISVRLLQTVLINIADHQKLILDGDAITLFARNPQSPTALKTLATPHQKEWERLSGLAPLQQTEISNQTAVKRLGIDVVLKKHGTELYLAGSEPQRINVGTPAMATGGMGDTLAGMLAGFLAQFPRHYRQAVCGAVYLHSHIAQGLAESRHVVLPTDIISRIQTEMKEMIAPEE</sequence>
<dbReference type="GO" id="GO:0046496">
    <property type="term" value="P:nicotinamide nucleotide metabolic process"/>
    <property type="evidence" value="ECO:0007669"/>
    <property type="project" value="UniProtKB-UniRule"/>
</dbReference>
<dbReference type="SUPFAM" id="SSF53613">
    <property type="entry name" value="Ribokinase-like"/>
    <property type="match status" value="1"/>
</dbReference>
<dbReference type="NCBIfam" id="TIGR00196">
    <property type="entry name" value="yjeF_cterm"/>
    <property type="match status" value="1"/>
</dbReference>
<dbReference type="CDD" id="cd01171">
    <property type="entry name" value="YXKO-related"/>
    <property type="match status" value="1"/>
</dbReference>
<accession>A0AAW6QE53</accession>
<evidence type="ECO:0000313" key="9">
    <source>
        <dbReference type="Proteomes" id="UP001214976"/>
    </source>
</evidence>
<keyword evidence="3 6" id="KW-0521">NADP</keyword>
<comment type="function">
    <text evidence="6">Catalyzes the dehydration of the S-form of NAD(P)HX at the expense of ADP, which is converted to AMP. Together with NAD(P)HX epimerase, which catalyzes the epimerization of the S- and R-forms, the enzyme allows the repair of both epimers of NAD(P)HX, a damaged form of NAD(P)H that is a result of enzymatic or heat-dependent hydration.</text>
</comment>
<name>A0AAW6QE53_9PAST</name>
<feature type="binding site" evidence="6">
    <location>
        <position position="215"/>
    </location>
    <ligand>
        <name>AMP</name>
        <dbReference type="ChEBI" id="CHEBI:456215"/>
    </ligand>
</feature>
<dbReference type="InterPro" id="IPR029056">
    <property type="entry name" value="Ribokinase-like"/>
</dbReference>
<comment type="similarity">
    <text evidence="6">Belongs to the NnrD/CARKD family.</text>
</comment>
<dbReference type="GO" id="GO:0052856">
    <property type="term" value="F:NAD(P)HX epimerase activity"/>
    <property type="evidence" value="ECO:0007669"/>
    <property type="project" value="TreeGrafter"/>
</dbReference>
<dbReference type="EMBL" id="JARQTW010000012">
    <property type="protein sequence ID" value="MDG2950430.1"/>
    <property type="molecule type" value="Genomic_DNA"/>
</dbReference>
<dbReference type="RefSeq" id="WP_317477440.1">
    <property type="nucleotide sequence ID" value="NZ_JARQTW010000012.1"/>
</dbReference>
<dbReference type="Proteomes" id="UP001214976">
    <property type="component" value="Unassembled WGS sequence"/>
</dbReference>
<keyword evidence="5 6" id="KW-0456">Lyase</keyword>
<evidence type="ECO:0000256" key="6">
    <source>
        <dbReference type="HAMAP-Rule" id="MF_01965"/>
    </source>
</evidence>
<feature type="binding site" evidence="6">
    <location>
        <position position="216"/>
    </location>
    <ligand>
        <name>(6S)-NADPHX</name>
        <dbReference type="ChEBI" id="CHEBI:64076"/>
    </ligand>
</feature>
<dbReference type="AlphaFoldDB" id="A0AAW6QE53"/>
<dbReference type="GO" id="GO:0110051">
    <property type="term" value="P:metabolite repair"/>
    <property type="evidence" value="ECO:0007669"/>
    <property type="project" value="TreeGrafter"/>
</dbReference>
<comment type="catalytic activity">
    <reaction evidence="6">
        <text>(6S)-NADHX + ADP = AMP + phosphate + NADH + H(+)</text>
        <dbReference type="Rhea" id="RHEA:32223"/>
        <dbReference type="ChEBI" id="CHEBI:15378"/>
        <dbReference type="ChEBI" id="CHEBI:43474"/>
        <dbReference type="ChEBI" id="CHEBI:57945"/>
        <dbReference type="ChEBI" id="CHEBI:64074"/>
        <dbReference type="ChEBI" id="CHEBI:456215"/>
        <dbReference type="ChEBI" id="CHEBI:456216"/>
        <dbReference type="EC" id="4.2.1.136"/>
    </reaction>
</comment>
<evidence type="ECO:0000256" key="3">
    <source>
        <dbReference type="ARBA" id="ARBA00022857"/>
    </source>
</evidence>
<evidence type="ECO:0000256" key="2">
    <source>
        <dbReference type="ARBA" id="ARBA00022840"/>
    </source>
</evidence>
<dbReference type="Pfam" id="PF01256">
    <property type="entry name" value="Carb_kinase"/>
    <property type="match status" value="1"/>
</dbReference>
<evidence type="ECO:0000313" key="8">
    <source>
        <dbReference type="EMBL" id="MDG2950430.1"/>
    </source>
</evidence>
<evidence type="ECO:0000256" key="5">
    <source>
        <dbReference type="ARBA" id="ARBA00023239"/>
    </source>
</evidence>
<dbReference type="InterPro" id="IPR000631">
    <property type="entry name" value="CARKD"/>
</dbReference>
<comment type="caution">
    <text evidence="8">The sequence shown here is derived from an EMBL/GenBank/DDBJ whole genome shotgun (WGS) entry which is preliminary data.</text>
</comment>
<keyword evidence="1 6" id="KW-0547">Nucleotide-binding</keyword>
<keyword evidence="4 6" id="KW-0520">NAD</keyword>
<dbReference type="PANTHER" id="PTHR12592">
    <property type="entry name" value="ATP-DEPENDENT (S)-NAD(P)H-HYDRATE DEHYDRATASE FAMILY MEMBER"/>
    <property type="match status" value="1"/>
</dbReference>
<dbReference type="HAMAP" id="MF_01965">
    <property type="entry name" value="NADHX_dehydratase"/>
    <property type="match status" value="1"/>
</dbReference>
<evidence type="ECO:0000256" key="1">
    <source>
        <dbReference type="ARBA" id="ARBA00022741"/>
    </source>
</evidence>
<feature type="binding site" evidence="6">
    <location>
        <position position="101"/>
    </location>
    <ligand>
        <name>(6S)-NADPHX</name>
        <dbReference type="ChEBI" id="CHEBI:64076"/>
    </ligand>
</feature>
<reference evidence="8" key="1">
    <citation type="submission" date="2023-03" db="EMBL/GenBank/DDBJ databases">
        <title>Classification of Bisgaard taxon 6 and taxon 10 as Exercitatus varius gen. nov., spec. nov.</title>
        <authorList>
            <person name="Christensen H."/>
        </authorList>
    </citation>
    <scope>NUCLEOTIDE SEQUENCE</scope>
    <source>
        <strain evidence="8">86116</strain>
    </source>
</reference>
<proteinExistence type="inferred from homology"/>
<feature type="domain" description="YjeF C-terminal" evidence="7">
    <location>
        <begin position="5"/>
        <end position="274"/>
    </location>
</feature>
<feature type="binding site" evidence="6">
    <location>
        <begin position="186"/>
        <end position="190"/>
    </location>
    <ligand>
        <name>AMP</name>
        <dbReference type="ChEBI" id="CHEBI:456215"/>
    </ligand>
</feature>
<dbReference type="GO" id="GO:0052855">
    <property type="term" value="F:ADP-dependent NAD(P)H-hydrate dehydratase activity"/>
    <property type="evidence" value="ECO:0007669"/>
    <property type="project" value="UniProtKB-UniRule"/>
</dbReference>
<organism evidence="8 9">
    <name type="scientific">Exercitatus varius</name>
    <dbReference type="NCBI Taxonomy" id="67857"/>
    <lineage>
        <taxon>Bacteria</taxon>
        <taxon>Pseudomonadati</taxon>
        <taxon>Pseudomonadota</taxon>
        <taxon>Gammaproteobacteria</taxon>
        <taxon>Pasteurellales</taxon>
        <taxon>Pasteurellaceae</taxon>
        <taxon>Exercitatus</taxon>
    </lineage>
</organism>
<comment type="subunit">
    <text evidence="6">Homotetramer.</text>
</comment>
<evidence type="ECO:0000259" key="7">
    <source>
        <dbReference type="PROSITE" id="PS51383"/>
    </source>
</evidence>
<dbReference type="PROSITE" id="PS01050">
    <property type="entry name" value="YJEF_C_2"/>
    <property type="match status" value="1"/>
</dbReference>
<dbReference type="InterPro" id="IPR017953">
    <property type="entry name" value="Carbohydrate_kinase_pred_CS"/>
</dbReference>
<keyword evidence="2 6" id="KW-0067">ATP-binding</keyword>
<dbReference type="PROSITE" id="PS51383">
    <property type="entry name" value="YJEF_C_3"/>
    <property type="match status" value="1"/>
</dbReference>
<gene>
    <name evidence="6" type="primary">nnrD</name>
    <name evidence="8" type="ORF">P7M15_07865</name>
</gene>
<protein>
    <recommendedName>
        <fullName evidence="6">ADP-dependent (S)-NAD(P)H-hydrate dehydratase</fullName>
        <ecNumber evidence="6">4.2.1.136</ecNumber>
    </recommendedName>
    <alternativeName>
        <fullName evidence="6">ADP-dependent NAD(P)HX dehydratase</fullName>
    </alternativeName>
</protein>
<feature type="binding site" evidence="6">
    <location>
        <position position="152"/>
    </location>
    <ligand>
        <name>(6S)-NADPHX</name>
        <dbReference type="ChEBI" id="CHEBI:64076"/>
    </ligand>
</feature>
<dbReference type="GO" id="GO:0005524">
    <property type="term" value="F:ATP binding"/>
    <property type="evidence" value="ECO:0007669"/>
    <property type="project" value="UniProtKB-KW"/>
</dbReference>
<comment type="cofactor">
    <cofactor evidence="6">
        <name>Mg(2+)</name>
        <dbReference type="ChEBI" id="CHEBI:18420"/>
    </cofactor>
</comment>
<dbReference type="PANTHER" id="PTHR12592:SF0">
    <property type="entry name" value="ATP-DEPENDENT (S)-NAD(P)H-HYDRATE DEHYDRATASE"/>
    <property type="match status" value="1"/>
</dbReference>
<feature type="binding site" evidence="6">
    <location>
        <position position="40"/>
    </location>
    <ligand>
        <name>(6S)-NADPHX</name>
        <dbReference type="ChEBI" id="CHEBI:64076"/>
    </ligand>
</feature>